<dbReference type="Pfam" id="PF00378">
    <property type="entry name" value="ECH_1"/>
    <property type="match status" value="1"/>
</dbReference>
<evidence type="ECO:0000313" key="4">
    <source>
        <dbReference type="EMBL" id="ABM59289.1"/>
    </source>
</evidence>
<comment type="similarity">
    <text evidence="1 3">Belongs to the enoyl-CoA hydratase/isomerase family.</text>
</comment>
<dbReference type="CDD" id="cd06558">
    <property type="entry name" value="crotonase-like"/>
    <property type="match status" value="1"/>
</dbReference>
<dbReference type="Proteomes" id="UP000000374">
    <property type="component" value="Chromosome"/>
</dbReference>
<reference evidence="5" key="1">
    <citation type="submission" date="2006-12" db="EMBL/GenBank/DDBJ databases">
        <title>Complete sequence of chromosome 1 of Verminephrobacter eiseniae EF01-2.</title>
        <authorList>
            <person name="Copeland A."/>
            <person name="Lucas S."/>
            <person name="Lapidus A."/>
            <person name="Barry K."/>
            <person name="Detter J.C."/>
            <person name="Glavina del Rio T."/>
            <person name="Dalin E."/>
            <person name="Tice H."/>
            <person name="Pitluck S."/>
            <person name="Chertkov O."/>
            <person name="Brettin T."/>
            <person name="Bruce D."/>
            <person name="Han C."/>
            <person name="Tapia R."/>
            <person name="Gilna P."/>
            <person name="Schmutz J."/>
            <person name="Larimer F."/>
            <person name="Land M."/>
            <person name="Hauser L."/>
            <person name="Kyrpides N."/>
            <person name="Kim E."/>
            <person name="Stahl D."/>
            <person name="Richardson P."/>
        </authorList>
    </citation>
    <scope>NUCLEOTIDE SEQUENCE [LARGE SCALE GENOMIC DNA]</scope>
    <source>
        <strain evidence="5">EF01-2</strain>
    </source>
</reference>
<evidence type="ECO:0000256" key="2">
    <source>
        <dbReference type="ARBA" id="ARBA00023239"/>
    </source>
</evidence>
<dbReference type="SUPFAM" id="SSF52096">
    <property type="entry name" value="ClpP/crotonase"/>
    <property type="match status" value="1"/>
</dbReference>
<dbReference type="EMBL" id="CP000542">
    <property type="protein sequence ID" value="ABM59289.1"/>
    <property type="molecule type" value="Genomic_DNA"/>
</dbReference>
<dbReference type="InterPro" id="IPR018376">
    <property type="entry name" value="Enoyl-CoA_hyd/isom_CS"/>
</dbReference>
<dbReference type="InterPro" id="IPR029045">
    <property type="entry name" value="ClpP/crotonase-like_dom_sf"/>
</dbReference>
<dbReference type="GO" id="GO:0006635">
    <property type="term" value="P:fatty acid beta-oxidation"/>
    <property type="evidence" value="ECO:0007669"/>
    <property type="project" value="TreeGrafter"/>
</dbReference>
<keyword evidence="5" id="KW-1185">Reference proteome</keyword>
<proteinExistence type="inferred from homology"/>
<dbReference type="RefSeq" id="WP_011811280.1">
    <property type="nucleotide sequence ID" value="NC_008786.1"/>
</dbReference>
<dbReference type="GO" id="GO:0004300">
    <property type="term" value="F:enoyl-CoA hydratase activity"/>
    <property type="evidence" value="ECO:0007669"/>
    <property type="project" value="UniProtKB-EC"/>
</dbReference>
<protein>
    <submittedName>
        <fullName evidence="4">Short chain enoyl-CoA hydratase</fullName>
        <ecNumber evidence="4">4.2.1.17</ecNumber>
    </submittedName>
</protein>
<evidence type="ECO:0000256" key="1">
    <source>
        <dbReference type="ARBA" id="ARBA00005254"/>
    </source>
</evidence>
<dbReference type="OrthoDB" id="9807606at2"/>
<dbReference type="HOGENOM" id="CLU_009834_7_6_4"/>
<evidence type="ECO:0000313" key="5">
    <source>
        <dbReference type="Proteomes" id="UP000000374"/>
    </source>
</evidence>
<accession>A1WNT2</accession>
<dbReference type="STRING" id="391735.Veis_3571"/>
<keyword evidence="2 4" id="KW-0456">Lyase</keyword>
<gene>
    <name evidence="4" type="ordered locus">Veis_3571</name>
</gene>
<name>A1WNT2_VEREI</name>
<dbReference type="PROSITE" id="PS00166">
    <property type="entry name" value="ENOYL_COA_HYDRATASE"/>
    <property type="match status" value="1"/>
</dbReference>
<dbReference type="KEGG" id="vei:Veis_3571"/>
<dbReference type="EC" id="4.2.1.17" evidence="4"/>
<dbReference type="PANTHER" id="PTHR11941">
    <property type="entry name" value="ENOYL-COA HYDRATASE-RELATED"/>
    <property type="match status" value="1"/>
</dbReference>
<dbReference type="Gene3D" id="3.90.226.10">
    <property type="entry name" value="2-enoyl-CoA Hydratase, Chain A, domain 1"/>
    <property type="match status" value="1"/>
</dbReference>
<dbReference type="eggNOG" id="COG1024">
    <property type="taxonomic scope" value="Bacteria"/>
</dbReference>
<dbReference type="InterPro" id="IPR001753">
    <property type="entry name" value="Enoyl-CoA_hydra/iso"/>
</dbReference>
<dbReference type="GeneID" id="76461974"/>
<dbReference type="Gene3D" id="1.10.12.10">
    <property type="entry name" value="Lyase 2-enoyl-coa Hydratase, Chain A, domain 2"/>
    <property type="match status" value="1"/>
</dbReference>
<sequence length="262" mass="28159">MADEWVQTAIDGALATVTLNRPDKLNTLTPVMLDALENAARRLEAERDVRVVILTGAGERAFCAGADIHAWAALQPLDMWRRWVRRGHQVFDQWARLRQPVIAALNGHAFGGGLELAIACDLRIADQAAQFALPEARIATCPGWSGTQRLVRLIGPSAAKYLALSGQRLDSAGALRCGLLHEVTTTAAKGAALERAQQLAQQMCEQAPVSLQLAKQLINAAADEDAAACMEAMAGALAAFTDDAKEGVSSFRDKRPPHYTGR</sequence>
<dbReference type="AlphaFoldDB" id="A1WNT2"/>
<dbReference type="FunFam" id="3.90.226.10:FF:000009">
    <property type="entry name" value="Carnitinyl-CoA dehydratase"/>
    <property type="match status" value="1"/>
</dbReference>
<dbReference type="InterPro" id="IPR014748">
    <property type="entry name" value="Enoyl-CoA_hydra_C"/>
</dbReference>
<dbReference type="PANTHER" id="PTHR11941:SF54">
    <property type="entry name" value="ENOYL-COA HYDRATASE, MITOCHONDRIAL"/>
    <property type="match status" value="1"/>
</dbReference>
<evidence type="ECO:0000256" key="3">
    <source>
        <dbReference type="RuleBase" id="RU003707"/>
    </source>
</evidence>
<organism evidence="4 5">
    <name type="scientific">Verminephrobacter eiseniae (strain EF01-2)</name>
    <dbReference type="NCBI Taxonomy" id="391735"/>
    <lineage>
        <taxon>Bacteria</taxon>
        <taxon>Pseudomonadati</taxon>
        <taxon>Pseudomonadota</taxon>
        <taxon>Betaproteobacteria</taxon>
        <taxon>Burkholderiales</taxon>
        <taxon>Comamonadaceae</taxon>
        <taxon>Verminephrobacter</taxon>
    </lineage>
</organism>